<gene>
    <name evidence="2" type="ORF">PSTG_09476</name>
</gene>
<evidence type="ECO:0000313" key="2">
    <source>
        <dbReference type="EMBL" id="KNE97215.1"/>
    </source>
</evidence>
<dbReference type="Proteomes" id="UP000054564">
    <property type="component" value="Unassembled WGS sequence"/>
</dbReference>
<evidence type="ECO:0000313" key="3">
    <source>
        <dbReference type="Proteomes" id="UP000054564"/>
    </source>
</evidence>
<keyword evidence="3" id="KW-1185">Reference proteome</keyword>
<sequence length="211" mass="21095">MFTAIYVACLLAACAIATPVHHKARGFSGYSQDSAQSARNHDSQASIGPFGGHMSDFNSASSAVSHNSGSNVIGGGLGGSGLGIGNAGGVSVSNSMSYSNHVSASNSLNAGSIGNIGRGVGMIGGAGFGINQQSSFSASSAISNFQTVNSMIGQMQSMLQAGSMSQTVAQQSMQQLAQSLQIVMTQARSCNACFSGQGSQFASVATNSLCS</sequence>
<keyword evidence="1" id="KW-0732">Signal</keyword>
<evidence type="ECO:0000256" key="1">
    <source>
        <dbReference type="SAM" id="SignalP"/>
    </source>
</evidence>
<dbReference type="AlphaFoldDB" id="A0A0L0VD55"/>
<protein>
    <submittedName>
        <fullName evidence="2">Uncharacterized protein</fullName>
    </submittedName>
</protein>
<feature type="chain" id="PRO_5005549961" evidence="1">
    <location>
        <begin position="18"/>
        <end position="211"/>
    </location>
</feature>
<proteinExistence type="predicted"/>
<organism evidence="2 3">
    <name type="scientific">Puccinia striiformis f. sp. tritici PST-78</name>
    <dbReference type="NCBI Taxonomy" id="1165861"/>
    <lineage>
        <taxon>Eukaryota</taxon>
        <taxon>Fungi</taxon>
        <taxon>Dikarya</taxon>
        <taxon>Basidiomycota</taxon>
        <taxon>Pucciniomycotina</taxon>
        <taxon>Pucciniomycetes</taxon>
        <taxon>Pucciniales</taxon>
        <taxon>Pucciniaceae</taxon>
        <taxon>Puccinia</taxon>
    </lineage>
</organism>
<accession>A0A0L0VD55</accession>
<comment type="caution">
    <text evidence="2">The sequence shown here is derived from an EMBL/GenBank/DDBJ whole genome shotgun (WGS) entry which is preliminary data.</text>
</comment>
<dbReference type="EMBL" id="AJIL01000071">
    <property type="protein sequence ID" value="KNE97215.1"/>
    <property type="molecule type" value="Genomic_DNA"/>
</dbReference>
<reference evidence="3" key="1">
    <citation type="submission" date="2014-03" db="EMBL/GenBank/DDBJ databases">
        <title>The Genome Sequence of Puccinia striiformis f. sp. tritici PST-78.</title>
        <authorList>
            <consortium name="The Broad Institute Genome Sequencing Platform"/>
            <person name="Cuomo C."/>
            <person name="Hulbert S."/>
            <person name="Chen X."/>
            <person name="Walker B."/>
            <person name="Young S.K."/>
            <person name="Zeng Q."/>
            <person name="Gargeya S."/>
            <person name="Fitzgerald M."/>
            <person name="Haas B."/>
            <person name="Abouelleil A."/>
            <person name="Alvarado L."/>
            <person name="Arachchi H.M."/>
            <person name="Berlin A.M."/>
            <person name="Chapman S.B."/>
            <person name="Goldberg J."/>
            <person name="Griggs A."/>
            <person name="Gujja S."/>
            <person name="Hansen M."/>
            <person name="Howarth C."/>
            <person name="Imamovic A."/>
            <person name="Larimer J."/>
            <person name="McCowan C."/>
            <person name="Montmayeur A."/>
            <person name="Murphy C."/>
            <person name="Neiman D."/>
            <person name="Pearson M."/>
            <person name="Priest M."/>
            <person name="Roberts A."/>
            <person name="Saif S."/>
            <person name="Shea T."/>
            <person name="Sisk P."/>
            <person name="Sykes S."/>
            <person name="Wortman J."/>
            <person name="Nusbaum C."/>
            <person name="Birren B."/>
        </authorList>
    </citation>
    <scope>NUCLEOTIDE SEQUENCE [LARGE SCALE GENOMIC DNA]</scope>
    <source>
        <strain evidence="3">race PST-78</strain>
    </source>
</reference>
<name>A0A0L0VD55_9BASI</name>
<feature type="signal peptide" evidence="1">
    <location>
        <begin position="1"/>
        <end position="17"/>
    </location>
</feature>